<dbReference type="InterPro" id="IPR011051">
    <property type="entry name" value="RmlC_Cupin_sf"/>
</dbReference>
<dbReference type="GO" id="GO:0003677">
    <property type="term" value="F:DNA binding"/>
    <property type="evidence" value="ECO:0007669"/>
    <property type="project" value="UniProtKB-KW"/>
</dbReference>
<dbReference type="GO" id="GO:0003700">
    <property type="term" value="F:DNA-binding transcription factor activity"/>
    <property type="evidence" value="ECO:0007669"/>
    <property type="project" value="TreeGrafter"/>
</dbReference>
<dbReference type="InterPro" id="IPR014710">
    <property type="entry name" value="RmlC-like_jellyroll"/>
</dbReference>
<proteinExistence type="predicted"/>
<dbReference type="EMBL" id="WVRA01000006">
    <property type="protein sequence ID" value="NOE19623.1"/>
    <property type="molecule type" value="Genomic_DNA"/>
</dbReference>
<dbReference type="Gene3D" id="2.60.120.10">
    <property type="entry name" value="Jelly Rolls"/>
    <property type="match status" value="1"/>
</dbReference>
<dbReference type="InterPro" id="IPR010982">
    <property type="entry name" value="Lambda_DNA-bd_dom_sf"/>
</dbReference>
<protein>
    <submittedName>
        <fullName evidence="4">Helix-turn-helix domain-containing protein</fullName>
    </submittedName>
</protein>
<comment type="caution">
    <text evidence="4">The sequence shown here is derived from an EMBL/GenBank/DDBJ whole genome shotgun (WGS) entry which is preliminary data.</text>
</comment>
<evidence type="ECO:0000313" key="4">
    <source>
        <dbReference type="EMBL" id="NOE19623.1"/>
    </source>
</evidence>
<evidence type="ECO:0000313" key="6">
    <source>
        <dbReference type="Proteomes" id="UP000599383"/>
    </source>
</evidence>
<dbReference type="SUPFAM" id="SSF51182">
    <property type="entry name" value="RmlC-like cupins"/>
    <property type="match status" value="1"/>
</dbReference>
<dbReference type="Pfam" id="PF07883">
    <property type="entry name" value="Cupin_2"/>
    <property type="match status" value="1"/>
</dbReference>
<keyword evidence="6" id="KW-1185">Reference proteome</keyword>
<dbReference type="CDD" id="cd00093">
    <property type="entry name" value="HTH_XRE"/>
    <property type="match status" value="1"/>
</dbReference>
<dbReference type="RefSeq" id="WP_171170118.1">
    <property type="nucleotide sequence ID" value="NZ_WVQY01000002.1"/>
</dbReference>
<dbReference type="Gene3D" id="1.10.260.40">
    <property type="entry name" value="lambda repressor-like DNA-binding domains"/>
    <property type="match status" value="1"/>
</dbReference>
<dbReference type="SMART" id="SM00530">
    <property type="entry name" value="HTH_XRE"/>
    <property type="match status" value="1"/>
</dbReference>
<evidence type="ECO:0000256" key="1">
    <source>
        <dbReference type="ARBA" id="ARBA00023125"/>
    </source>
</evidence>
<dbReference type="Proteomes" id="UP000597886">
    <property type="component" value="Unassembled WGS sequence"/>
</dbReference>
<sequence>MSQGKSKKQTRTASEEGLAAFGAEVRQLRKARQMTLAELATSSGVSISHLSAIERGTVSASLNKISRIADALGVPEEWFFNHRPGSGPLERAYVVRQSNRRNLNMLYDEPAEQSGYADQLLSSSIGGGFCMGVSDYRPYSEQVVDQYFSRDGEMHGVILDGELELVLEDETVTLRTGDSFSFPGDILHVLRNVSNQPARMIWVNSPVIIPRFSALGADEQLPQSHKKKNG</sequence>
<keyword evidence="1" id="KW-0238">DNA-binding</keyword>
<dbReference type="Pfam" id="PF01381">
    <property type="entry name" value="HTH_3"/>
    <property type="match status" value="1"/>
</dbReference>
<dbReference type="CDD" id="cd02209">
    <property type="entry name" value="cupin_XRE_C"/>
    <property type="match status" value="1"/>
</dbReference>
<gene>
    <name evidence="3" type="ORF">GS617_08245</name>
    <name evidence="4" type="ORF">GS634_15985</name>
</gene>
<evidence type="ECO:0000313" key="3">
    <source>
        <dbReference type="EMBL" id="NOD30255.1"/>
    </source>
</evidence>
<dbReference type="SUPFAM" id="SSF47413">
    <property type="entry name" value="lambda repressor-like DNA-binding domains"/>
    <property type="match status" value="1"/>
</dbReference>
<organism evidence="4 5">
    <name type="scientific">Ruegeria atlantica</name>
    <dbReference type="NCBI Taxonomy" id="81569"/>
    <lineage>
        <taxon>Bacteria</taxon>
        <taxon>Pseudomonadati</taxon>
        <taxon>Pseudomonadota</taxon>
        <taxon>Alphaproteobacteria</taxon>
        <taxon>Rhodobacterales</taxon>
        <taxon>Roseobacteraceae</taxon>
        <taxon>Ruegeria</taxon>
    </lineage>
</organism>
<feature type="domain" description="HTH cro/C1-type" evidence="2">
    <location>
        <begin position="25"/>
        <end position="79"/>
    </location>
</feature>
<dbReference type="AlphaFoldDB" id="A0AA90YYD9"/>
<dbReference type="PROSITE" id="PS50943">
    <property type="entry name" value="HTH_CROC1"/>
    <property type="match status" value="1"/>
</dbReference>
<dbReference type="InterPro" id="IPR001387">
    <property type="entry name" value="Cro/C1-type_HTH"/>
</dbReference>
<dbReference type="InterPro" id="IPR050807">
    <property type="entry name" value="TransReg_Diox_bact_type"/>
</dbReference>
<dbReference type="InterPro" id="IPR013096">
    <property type="entry name" value="Cupin_2"/>
</dbReference>
<dbReference type="EMBL" id="WVQY01000002">
    <property type="protein sequence ID" value="NOD30255.1"/>
    <property type="molecule type" value="Genomic_DNA"/>
</dbReference>
<evidence type="ECO:0000259" key="2">
    <source>
        <dbReference type="PROSITE" id="PS50943"/>
    </source>
</evidence>
<reference evidence="4 6" key="1">
    <citation type="submission" date="2019-12" db="EMBL/GenBank/DDBJ databases">
        <title>Ruegeria JWLKs population differentiation of coral mucus and skeleton niches.</title>
        <authorList>
            <person name="Luo D."/>
        </authorList>
    </citation>
    <scope>NUCLEOTIDE SEQUENCE</scope>
    <source>
        <strain evidence="4">HKCCD6181</strain>
        <strain evidence="3 6">HKCCD6238</strain>
    </source>
</reference>
<dbReference type="Proteomes" id="UP000599383">
    <property type="component" value="Unassembled WGS sequence"/>
</dbReference>
<name>A0AA90YYD9_9RHOB</name>
<dbReference type="PANTHER" id="PTHR46797">
    <property type="entry name" value="HTH-TYPE TRANSCRIPTIONAL REGULATOR"/>
    <property type="match status" value="1"/>
</dbReference>
<evidence type="ECO:0000313" key="5">
    <source>
        <dbReference type="Proteomes" id="UP000597886"/>
    </source>
</evidence>
<dbReference type="GO" id="GO:0005829">
    <property type="term" value="C:cytosol"/>
    <property type="evidence" value="ECO:0007669"/>
    <property type="project" value="TreeGrafter"/>
</dbReference>
<dbReference type="PANTHER" id="PTHR46797:SF2">
    <property type="entry name" value="TRANSCRIPTIONAL REGULATOR"/>
    <property type="match status" value="1"/>
</dbReference>
<accession>A0AA90YYD9</accession>